<evidence type="ECO:0008006" key="3">
    <source>
        <dbReference type="Google" id="ProtNLM"/>
    </source>
</evidence>
<dbReference type="CDD" id="cd00385">
    <property type="entry name" value="Isoprenoid_Biosyn_C1"/>
    <property type="match status" value="1"/>
</dbReference>
<evidence type="ECO:0000313" key="2">
    <source>
        <dbReference type="Proteomes" id="UP000220133"/>
    </source>
</evidence>
<sequence length="338" mass="39950">MKKIKPTPISLYKTTILLGSLYFRIKRQEKYLRKQVAVILKDINFKEYLVGNEKAVCRTIKYWQLGLNLICENVYRLTGNSLNKDEYERIGLLSLFAPLYDDMFDDKILGIEDIKSFTSYPYDYKPGDKIDKMAHQLYLKILSEVPDPSFVIQQLEQVFRWQKASLKQFDANISEKELYEITYYKSYHSILLYCSILDHYPTQVILDMLLPLAGLMQLTNDAFDVYKDNLNGVYTIPNRYQDIEKLKCNFLSDVNNLNKSVREQCEDKDEMKKYTVIVHSLNAMGLIAIEKLQDLKENLSPNQSLNQLNRKELVCDMDNWSQRFRWIKQVYYLSNYVN</sequence>
<organism evidence="1 2">
    <name type="scientific">Chitinophaga caeni</name>
    <dbReference type="NCBI Taxonomy" id="2029983"/>
    <lineage>
        <taxon>Bacteria</taxon>
        <taxon>Pseudomonadati</taxon>
        <taxon>Bacteroidota</taxon>
        <taxon>Chitinophagia</taxon>
        <taxon>Chitinophagales</taxon>
        <taxon>Chitinophagaceae</taxon>
        <taxon>Chitinophaga</taxon>
    </lineage>
</organism>
<dbReference type="EMBL" id="CP023777">
    <property type="protein sequence ID" value="ATL46496.1"/>
    <property type="molecule type" value="Genomic_DNA"/>
</dbReference>
<name>A0A291QRE4_9BACT</name>
<dbReference type="KEGG" id="cbae:COR50_04520"/>
<gene>
    <name evidence="1" type="ORF">COR50_04520</name>
</gene>
<dbReference type="OrthoDB" id="658381at2"/>
<dbReference type="RefSeq" id="WP_098192884.1">
    <property type="nucleotide sequence ID" value="NZ_CP023777.1"/>
</dbReference>
<proteinExistence type="predicted"/>
<accession>A0A291QRE4</accession>
<protein>
    <recommendedName>
        <fullName evidence="3">Phytoene synthase</fullName>
    </recommendedName>
</protein>
<evidence type="ECO:0000313" key="1">
    <source>
        <dbReference type="EMBL" id="ATL46496.1"/>
    </source>
</evidence>
<dbReference type="Proteomes" id="UP000220133">
    <property type="component" value="Chromosome"/>
</dbReference>
<keyword evidence="2" id="KW-1185">Reference proteome</keyword>
<dbReference type="AlphaFoldDB" id="A0A291QRE4"/>
<reference evidence="1 2" key="1">
    <citation type="submission" date="2017-10" db="EMBL/GenBank/DDBJ databases">
        <title>Paenichitinophaga pekingensis gen. nov., sp. nov., isolated from activated sludge.</title>
        <authorList>
            <person name="Jin D."/>
            <person name="Kong X."/>
            <person name="Deng Y."/>
            <person name="Bai Z."/>
        </authorList>
    </citation>
    <scope>NUCLEOTIDE SEQUENCE [LARGE SCALE GENOMIC DNA]</scope>
    <source>
        <strain evidence="1 2">13</strain>
    </source>
</reference>